<protein>
    <submittedName>
        <fullName evidence="3">ROK family transcriptional regulator</fullName>
    </submittedName>
</protein>
<dbReference type="SUPFAM" id="SSF53067">
    <property type="entry name" value="Actin-like ATPase domain"/>
    <property type="match status" value="1"/>
</dbReference>
<dbReference type="Pfam" id="PF12802">
    <property type="entry name" value="MarR_2"/>
    <property type="match status" value="1"/>
</dbReference>
<dbReference type="Proteomes" id="UP000031675">
    <property type="component" value="Unassembled WGS sequence"/>
</dbReference>
<comment type="caution">
    <text evidence="3">The sequence shown here is derived from an EMBL/GenBank/DDBJ whole genome shotgun (WGS) entry which is preliminary data.</text>
</comment>
<organism evidence="3 4">
    <name type="scientific">Streptomonospora alba</name>
    <dbReference type="NCBI Taxonomy" id="183763"/>
    <lineage>
        <taxon>Bacteria</taxon>
        <taxon>Bacillati</taxon>
        <taxon>Actinomycetota</taxon>
        <taxon>Actinomycetes</taxon>
        <taxon>Streptosporangiales</taxon>
        <taxon>Nocardiopsidaceae</taxon>
        <taxon>Streptomonospora</taxon>
    </lineage>
</organism>
<dbReference type="Pfam" id="PF00480">
    <property type="entry name" value="ROK"/>
    <property type="match status" value="1"/>
</dbReference>
<dbReference type="InterPro" id="IPR000600">
    <property type="entry name" value="ROK"/>
</dbReference>
<dbReference type="PANTHER" id="PTHR18964:SF149">
    <property type="entry name" value="BIFUNCTIONAL UDP-N-ACETYLGLUCOSAMINE 2-EPIMERASE_N-ACETYLMANNOSAMINE KINASE"/>
    <property type="match status" value="1"/>
</dbReference>
<dbReference type="Gene3D" id="1.10.10.10">
    <property type="entry name" value="Winged helix-like DNA-binding domain superfamily/Winged helix DNA-binding domain"/>
    <property type="match status" value="1"/>
</dbReference>
<dbReference type="InterPro" id="IPR043129">
    <property type="entry name" value="ATPase_NBD"/>
</dbReference>
<reference evidence="4" key="1">
    <citation type="journal article" date="2015" name="Chem. Biol.">
        <title>Structure, bioactivity, and resistance mechanism of streptomonomicin, an unusual lasso Peptide from an understudied halophilic actinomycete.</title>
        <authorList>
            <person name="Metelev M."/>
            <person name="Tietz J.I."/>
            <person name="Melby J.O."/>
            <person name="Blair P.M."/>
            <person name="Zhu L."/>
            <person name="Livnat I."/>
            <person name="Severinov K."/>
            <person name="Mitchell D.A."/>
        </authorList>
    </citation>
    <scope>NUCLEOTIDE SEQUENCE [LARGE SCALE GENOMIC DNA]</scope>
    <source>
        <strain evidence="4">YIM 90003</strain>
    </source>
</reference>
<dbReference type="OrthoDB" id="3523179at2"/>
<sequence length="404" mass="41798">MSRRPGTPRLLRQLNDRAALELLLASGPLTRTQLGQETGLSKVTASQLLARLEERRLVHVVGSQAGGRGPNAALYAVVPSSAYALALDIRASEVTGAIADITGQVTGEFTLDPTDTHNPVDQVSGAVMRLLSTCEVPLDHLSACTIGTPGVVDPRTGAVRFSFDLHSWLEDAFHTLRNDLGPIVRIENDVNLAARAEHAEGAGEDASDFALIWLGGGGGVGMAVVLDDRIHWGTTGGAGEIGYLPVPGAPLPGDVGLPGGYQSLSRTGERPTIAHGFQALVGAQEIVTLGESHGFTGKTVGDVLTAAAEARDAGEGFLDALAERIARGVAAVCVVLDPGLVVLGGEVAESGGDDLAQRVARATARIGPNAPQVSVGRVQSPVLRGALLSALQHAREDVFESTVE</sequence>
<dbReference type="GO" id="GO:0003700">
    <property type="term" value="F:DNA-binding transcription factor activity"/>
    <property type="evidence" value="ECO:0007669"/>
    <property type="project" value="InterPro"/>
</dbReference>
<evidence type="ECO:0000313" key="4">
    <source>
        <dbReference type="Proteomes" id="UP000031675"/>
    </source>
</evidence>
<dbReference type="InterPro" id="IPR000835">
    <property type="entry name" value="HTH_MarR-typ"/>
</dbReference>
<accession>A0A0C2JHG4</accession>
<dbReference type="PANTHER" id="PTHR18964">
    <property type="entry name" value="ROK (REPRESSOR, ORF, KINASE) FAMILY"/>
    <property type="match status" value="1"/>
</dbReference>
<proteinExistence type="inferred from homology"/>
<feature type="domain" description="HTH marR-type" evidence="2">
    <location>
        <begin position="19"/>
        <end position="68"/>
    </location>
</feature>
<comment type="similarity">
    <text evidence="1">Belongs to the ROK (NagC/XylR) family.</text>
</comment>
<dbReference type="SUPFAM" id="SSF46785">
    <property type="entry name" value="Winged helix' DNA-binding domain"/>
    <property type="match status" value="1"/>
</dbReference>
<dbReference type="InterPro" id="IPR036390">
    <property type="entry name" value="WH_DNA-bd_sf"/>
</dbReference>
<evidence type="ECO:0000313" key="3">
    <source>
        <dbReference type="EMBL" id="KIH96442.1"/>
    </source>
</evidence>
<dbReference type="EMBL" id="JROO01000067">
    <property type="protein sequence ID" value="KIH96442.1"/>
    <property type="molecule type" value="Genomic_DNA"/>
</dbReference>
<dbReference type="RefSeq" id="WP_040276860.1">
    <property type="nucleotide sequence ID" value="NZ_JROO01000067.1"/>
</dbReference>
<dbReference type="AlphaFoldDB" id="A0A0C2JHG4"/>
<gene>
    <name evidence="3" type="ORF">LP52_24925</name>
</gene>
<dbReference type="Gene3D" id="3.30.420.40">
    <property type="match status" value="2"/>
</dbReference>
<keyword evidence="4" id="KW-1185">Reference proteome</keyword>
<name>A0A0C2JHG4_9ACTN</name>
<dbReference type="InterPro" id="IPR036388">
    <property type="entry name" value="WH-like_DNA-bd_sf"/>
</dbReference>
<dbReference type="STRING" id="183763.LP52_24925"/>
<evidence type="ECO:0000259" key="2">
    <source>
        <dbReference type="Pfam" id="PF12802"/>
    </source>
</evidence>
<evidence type="ECO:0000256" key="1">
    <source>
        <dbReference type="ARBA" id="ARBA00006479"/>
    </source>
</evidence>